<feature type="transmembrane region" description="Helical" evidence="2">
    <location>
        <begin position="119"/>
        <end position="143"/>
    </location>
</feature>
<accession>A0A8S4GH71</accession>
<organism evidence="3 4">
    <name type="scientific">Plutella xylostella</name>
    <name type="common">Diamondback moth</name>
    <name type="synonym">Plutella maculipennis</name>
    <dbReference type="NCBI Taxonomy" id="51655"/>
    <lineage>
        <taxon>Eukaryota</taxon>
        <taxon>Metazoa</taxon>
        <taxon>Ecdysozoa</taxon>
        <taxon>Arthropoda</taxon>
        <taxon>Hexapoda</taxon>
        <taxon>Insecta</taxon>
        <taxon>Pterygota</taxon>
        <taxon>Neoptera</taxon>
        <taxon>Endopterygota</taxon>
        <taxon>Lepidoptera</taxon>
        <taxon>Glossata</taxon>
        <taxon>Ditrysia</taxon>
        <taxon>Yponomeutoidea</taxon>
        <taxon>Plutellidae</taxon>
        <taxon>Plutella</taxon>
    </lineage>
</organism>
<evidence type="ECO:0000313" key="3">
    <source>
        <dbReference type="EMBL" id="CAG9138248.1"/>
    </source>
</evidence>
<proteinExistence type="predicted"/>
<gene>
    <name evidence="3" type="ORF">PLXY2_LOCUS16503</name>
</gene>
<sequence length="354" mass="38855">MARLPKHYQTVANLASGIAIAQSVVVAVVAVVLVVLSASCLNSEATFTAASYFLRLIKEQYLQNAECSVFTDVQKDLMPASQVFIWLIVILSLSVVWLVASVSLVIVSDEIAAGYFPSVAYVWSATTVAVAAADVALGTMFGIDFATIHAELGKHTIEEPEAYKLDVLRYGAFLMMTFSLKGFVMIVVNVSFAVALIIIANSARRILDTSQHSVHTRGALSAYESNKVTAEMWQNQQAFDHPLANTRGNVNRAFSDTENASIASQNDYTMSRSFDRSDSWHHTRMPTEPARPFPYYDEGRSPRAPQPPIVPMTSSPAIVPPWRRDPWETQPAVPAPDYSPVNGRRLKSALKPAM</sequence>
<keyword evidence="2" id="KW-0472">Membrane</keyword>
<feature type="transmembrane region" description="Helical" evidence="2">
    <location>
        <begin position="83"/>
        <end position="107"/>
    </location>
</feature>
<dbReference type="AlphaFoldDB" id="A0A8S4GH71"/>
<reference evidence="3" key="1">
    <citation type="submission" date="2020-11" db="EMBL/GenBank/DDBJ databases">
        <authorList>
            <person name="Whiteford S."/>
        </authorList>
    </citation>
    <scope>NUCLEOTIDE SEQUENCE</scope>
</reference>
<keyword evidence="2" id="KW-0812">Transmembrane</keyword>
<name>A0A8S4GH71_PLUXY</name>
<evidence type="ECO:0000256" key="1">
    <source>
        <dbReference type="SAM" id="MobiDB-lite"/>
    </source>
</evidence>
<dbReference type="Proteomes" id="UP000653454">
    <property type="component" value="Unassembled WGS sequence"/>
</dbReference>
<keyword evidence="4" id="KW-1185">Reference proteome</keyword>
<comment type="caution">
    <text evidence="3">The sequence shown here is derived from an EMBL/GenBank/DDBJ whole genome shotgun (WGS) entry which is preliminary data.</text>
</comment>
<protein>
    <submittedName>
        <fullName evidence="3">(diamondback moth) hypothetical protein</fullName>
    </submittedName>
</protein>
<feature type="transmembrane region" description="Helical" evidence="2">
    <location>
        <begin position="173"/>
        <end position="200"/>
    </location>
</feature>
<dbReference type="EMBL" id="CAJHNJ030000522">
    <property type="protein sequence ID" value="CAG9138248.1"/>
    <property type="molecule type" value="Genomic_DNA"/>
</dbReference>
<feature type="compositionally biased region" description="Polar residues" evidence="1">
    <location>
        <begin position="256"/>
        <end position="272"/>
    </location>
</feature>
<feature type="transmembrane region" description="Helical" evidence="2">
    <location>
        <begin position="12"/>
        <end position="36"/>
    </location>
</feature>
<evidence type="ECO:0000313" key="4">
    <source>
        <dbReference type="Proteomes" id="UP000653454"/>
    </source>
</evidence>
<evidence type="ECO:0000256" key="2">
    <source>
        <dbReference type="SAM" id="Phobius"/>
    </source>
</evidence>
<keyword evidence="2" id="KW-1133">Transmembrane helix</keyword>
<feature type="region of interest" description="Disordered" evidence="1">
    <location>
        <begin position="256"/>
        <end position="354"/>
    </location>
</feature>